<reference evidence="12 13" key="1">
    <citation type="journal article" date="2013" name="Genome Biol.">
        <title>Genome of Acanthamoeba castellanii highlights extensive lateral gene transfer and early evolution of tyrosine kinase signaling.</title>
        <authorList>
            <person name="Clarke M."/>
            <person name="Lohan A.J."/>
            <person name="Liu B."/>
            <person name="Lagkouvardos I."/>
            <person name="Roy S."/>
            <person name="Zafar N."/>
            <person name="Bertelli C."/>
            <person name="Schilde C."/>
            <person name="Kianianmomeni A."/>
            <person name="Burglin T.R."/>
            <person name="Frech C."/>
            <person name="Turcotte B."/>
            <person name="Kopec K.O."/>
            <person name="Synnott J.M."/>
            <person name="Choo C."/>
            <person name="Paponov I."/>
            <person name="Finkler A."/>
            <person name="Soon Heng Tan C."/>
            <person name="Hutchins A.P."/>
            <person name="Weinmeier T."/>
            <person name="Rattei T."/>
            <person name="Chu J.S."/>
            <person name="Gimenez G."/>
            <person name="Irimia M."/>
            <person name="Rigden D.J."/>
            <person name="Fitzpatrick D.A."/>
            <person name="Lorenzo-Morales J."/>
            <person name="Bateman A."/>
            <person name="Chiu C.H."/>
            <person name="Tang P."/>
            <person name="Hegemann P."/>
            <person name="Fromm H."/>
            <person name="Raoult D."/>
            <person name="Greub G."/>
            <person name="Miranda-Saavedra D."/>
            <person name="Chen N."/>
            <person name="Nash P."/>
            <person name="Ginger M.L."/>
            <person name="Horn M."/>
            <person name="Schaap P."/>
            <person name="Caler L."/>
            <person name="Loftus B."/>
        </authorList>
    </citation>
    <scope>NUCLEOTIDE SEQUENCE [LARGE SCALE GENOMIC DNA]</scope>
    <source>
        <strain evidence="12 13">Neff</strain>
    </source>
</reference>
<keyword evidence="13" id="KW-1185">Reference proteome</keyword>
<feature type="domain" description="RRM" evidence="10">
    <location>
        <begin position="288"/>
        <end position="367"/>
    </location>
</feature>
<dbReference type="GeneID" id="14919774"/>
<comment type="function">
    <text evidence="9">Binds the poly(A) tail of mRNA.</text>
</comment>
<dbReference type="InterPro" id="IPR000504">
    <property type="entry name" value="RRM_dom"/>
</dbReference>
<evidence type="ECO:0000256" key="5">
    <source>
        <dbReference type="ARBA" id="ARBA00022737"/>
    </source>
</evidence>
<dbReference type="GO" id="GO:0005634">
    <property type="term" value="C:nucleus"/>
    <property type="evidence" value="ECO:0007669"/>
    <property type="project" value="UniProtKB-SubCell"/>
</dbReference>
<evidence type="ECO:0000256" key="8">
    <source>
        <dbReference type="PROSITE-ProRule" id="PRU00176"/>
    </source>
</evidence>
<dbReference type="InterPro" id="IPR045305">
    <property type="entry name" value="RRM2_I_PABPs"/>
</dbReference>
<organism evidence="12 13">
    <name type="scientific">Acanthamoeba castellanii (strain ATCC 30010 / Neff)</name>
    <dbReference type="NCBI Taxonomy" id="1257118"/>
    <lineage>
        <taxon>Eukaryota</taxon>
        <taxon>Amoebozoa</taxon>
        <taxon>Discosea</taxon>
        <taxon>Longamoebia</taxon>
        <taxon>Centramoebida</taxon>
        <taxon>Acanthamoebidae</taxon>
        <taxon>Acanthamoeba</taxon>
    </lineage>
</organism>
<keyword evidence="6 8" id="KW-0694">RNA-binding</keyword>
<evidence type="ECO:0000259" key="11">
    <source>
        <dbReference type="PROSITE" id="PS51309"/>
    </source>
</evidence>
<keyword evidence="5" id="KW-0677">Repeat</keyword>
<dbReference type="OMA" id="MNGRMLN"/>
<comment type="subcellular location">
    <subcellularLocation>
        <location evidence="2 9">Cytoplasm</location>
    </subcellularLocation>
    <subcellularLocation>
        <location evidence="1">Nucleus</location>
    </subcellularLocation>
</comment>
<dbReference type="NCBIfam" id="TIGR01628">
    <property type="entry name" value="PABP-1234"/>
    <property type="match status" value="1"/>
</dbReference>
<dbReference type="GO" id="GO:0005737">
    <property type="term" value="C:cytoplasm"/>
    <property type="evidence" value="ECO:0007669"/>
    <property type="project" value="UniProtKB-SubCell"/>
</dbReference>
<dbReference type="PROSITE" id="PS51309">
    <property type="entry name" value="PABC"/>
    <property type="match status" value="1"/>
</dbReference>
<dbReference type="Pfam" id="PF00076">
    <property type="entry name" value="RRM_1"/>
    <property type="match status" value="4"/>
</dbReference>
<dbReference type="STRING" id="1257118.L8H0I0"/>
<dbReference type="EMBL" id="KB007939">
    <property type="protein sequence ID" value="ELR19004.1"/>
    <property type="molecule type" value="Genomic_DNA"/>
</dbReference>
<evidence type="ECO:0000256" key="2">
    <source>
        <dbReference type="ARBA" id="ARBA00004496"/>
    </source>
</evidence>
<dbReference type="CDD" id="cd12378">
    <property type="entry name" value="RRM1_I_PABPs"/>
    <property type="match status" value="1"/>
</dbReference>
<evidence type="ECO:0000256" key="1">
    <source>
        <dbReference type="ARBA" id="ARBA00004123"/>
    </source>
</evidence>
<dbReference type="SMART" id="SM00360">
    <property type="entry name" value="RRM"/>
    <property type="match status" value="4"/>
</dbReference>
<dbReference type="InterPro" id="IPR002004">
    <property type="entry name" value="PABP_HYD_C"/>
</dbReference>
<protein>
    <recommendedName>
        <fullName evidence="9">Polyadenylate-binding protein</fullName>
        <shortName evidence="9">PABP</shortName>
    </recommendedName>
</protein>
<dbReference type="Gene3D" id="3.30.70.330">
    <property type="match status" value="4"/>
</dbReference>
<keyword evidence="7" id="KW-0539">Nucleus</keyword>
<evidence type="ECO:0000256" key="9">
    <source>
        <dbReference type="RuleBase" id="RU362004"/>
    </source>
</evidence>
<dbReference type="KEGG" id="acan:ACA1_234620"/>
<evidence type="ECO:0000259" key="10">
    <source>
        <dbReference type="PROSITE" id="PS50102"/>
    </source>
</evidence>
<evidence type="ECO:0000256" key="4">
    <source>
        <dbReference type="ARBA" id="ARBA00022490"/>
    </source>
</evidence>
<evidence type="ECO:0000256" key="6">
    <source>
        <dbReference type="ARBA" id="ARBA00022884"/>
    </source>
</evidence>
<dbReference type="Proteomes" id="UP000011083">
    <property type="component" value="Unassembled WGS sequence"/>
</dbReference>
<dbReference type="CDD" id="cd12379">
    <property type="entry name" value="RRM2_I_PABPs"/>
    <property type="match status" value="1"/>
</dbReference>
<name>L8H0I0_ACACF</name>
<dbReference type="PROSITE" id="PS50102">
    <property type="entry name" value="RRM"/>
    <property type="match status" value="4"/>
</dbReference>
<keyword evidence="4 9" id="KW-0963">Cytoplasm</keyword>
<dbReference type="AlphaFoldDB" id="L8H0I0"/>
<dbReference type="GO" id="GO:0003723">
    <property type="term" value="F:RNA binding"/>
    <property type="evidence" value="ECO:0007669"/>
    <property type="project" value="UniProtKB-UniRule"/>
</dbReference>
<dbReference type="FunFam" id="3.30.70.330:FF:000003">
    <property type="entry name" value="Polyadenylate-binding protein"/>
    <property type="match status" value="1"/>
</dbReference>
<evidence type="ECO:0000313" key="13">
    <source>
        <dbReference type="Proteomes" id="UP000011083"/>
    </source>
</evidence>
<sequence length="462" mass="51201">MAANSPYQSASLYVGDLNPTVTEALLFEIFKAVGPVASIRVCRDAVTRRSLGYAYVNFHNVVDAERALDTLNYTLIKGRPCRIMWSHRDPSIRKSGQGNIFIKNLDKSIDNKALYDTFSAFGNILSCKVVTDGKGNSKGYGFVHYETSEAADSAIAKVNGKMLNGKIVYVGRFIARKERTPGSDPEKFTNIYIKNLGEAYTEEDLKRDFGAFGTVQSAVLMKDPRDIGRQFAFVNFEDHEAAHRATEELNGRKLGDKEVYVGRAQKKSERESFLRKLREERAQKYQGINLYIKNLDDTVNDEELHKLFSALPFGQITSCKVMSDDKGNSRGFGFVCYTNPEDASKAVSEMNGKMVANKPIYVALAERKDVRSAKLAAQHAARAAARERKNIIGETLYPLVEALTSATQGPKITGMLLESMDVTELLHLLQSPDALREKVDEAVGVLKAHEGEENGDAPNESA</sequence>
<dbReference type="Pfam" id="PF00658">
    <property type="entry name" value="MLLE"/>
    <property type="match status" value="1"/>
</dbReference>
<dbReference type="InterPro" id="IPR036053">
    <property type="entry name" value="PABP-dom"/>
</dbReference>
<dbReference type="SUPFAM" id="SSF63570">
    <property type="entry name" value="PABC (PABP) domain"/>
    <property type="match status" value="1"/>
</dbReference>
<dbReference type="InterPro" id="IPR003954">
    <property type="entry name" value="RRM_euk-type"/>
</dbReference>
<dbReference type="InterPro" id="IPR034364">
    <property type="entry name" value="PABP_RRM1"/>
</dbReference>
<feature type="domain" description="RRM" evidence="10">
    <location>
        <begin position="98"/>
        <end position="170"/>
    </location>
</feature>
<accession>L8H0I0</accession>
<feature type="domain" description="PABC" evidence="11">
    <location>
        <begin position="372"/>
        <end position="451"/>
    </location>
</feature>
<dbReference type="InterPro" id="IPR012677">
    <property type="entry name" value="Nucleotide-bd_a/b_plait_sf"/>
</dbReference>
<evidence type="ECO:0000256" key="7">
    <source>
        <dbReference type="ARBA" id="ARBA00023242"/>
    </source>
</evidence>
<dbReference type="SMART" id="SM00517">
    <property type="entry name" value="PolyA"/>
    <property type="match status" value="1"/>
</dbReference>
<dbReference type="RefSeq" id="XP_004341068.1">
    <property type="nucleotide sequence ID" value="XM_004341020.1"/>
</dbReference>
<dbReference type="SMART" id="SM00361">
    <property type="entry name" value="RRM_1"/>
    <property type="match status" value="4"/>
</dbReference>
<dbReference type="Gene3D" id="1.10.1900.10">
    <property type="entry name" value="c-terminal domain of poly(a) binding protein"/>
    <property type="match status" value="1"/>
</dbReference>
<dbReference type="CDD" id="cd12381">
    <property type="entry name" value="RRM4_I_PABPs"/>
    <property type="match status" value="1"/>
</dbReference>
<dbReference type="InterPro" id="IPR006515">
    <property type="entry name" value="PABP_1234"/>
</dbReference>
<dbReference type="FunFam" id="3.30.70.330:FF:000385">
    <property type="entry name" value="Polyadenylate-binding protein"/>
    <property type="match status" value="1"/>
</dbReference>
<comment type="similarity">
    <text evidence="3 9">Belongs to the polyadenylate-binding protein type-1 family.</text>
</comment>
<dbReference type="PANTHER" id="PTHR24012">
    <property type="entry name" value="RNA BINDING PROTEIN"/>
    <property type="match status" value="1"/>
</dbReference>
<dbReference type="InterPro" id="IPR035979">
    <property type="entry name" value="RBD_domain_sf"/>
</dbReference>
<proteinExistence type="inferred from homology"/>
<gene>
    <name evidence="12" type="ORF">ACA1_234620</name>
</gene>
<dbReference type="OrthoDB" id="19742at2759"/>
<dbReference type="FunFam" id="3.30.70.330:FF:000651">
    <property type="entry name" value="Poly(A) binding protein cytoplasmic 1 like"/>
    <property type="match status" value="1"/>
</dbReference>
<feature type="domain" description="RRM" evidence="10">
    <location>
        <begin position="189"/>
        <end position="266"/>
    </location>
</feature>
<evidence type="ECO:0000256" key="3">
    <source>
        <dbReference type="ARBA" id="ARBA00008557"/>
    </source>
</evidence>
<dbReference type="VEuPathDB" id="AmoebaDB:ACA1_234620"/>
<feature type="domain" description="RRM" evidence="10">
    <location>
        <begin position="10"/>
        <end position="88"/>
    </location>
</feature>
<dbReference type="SUPFAM" id="SSF54928">
    <property type="entry name" value="RNA-binding domain, RBD"/>
    <property type="match status" value="2"/>
</dbReference>
<evidence type="ECO:0000313" key="12">
    <source>
        <dbReference type="EMBL" id="ELR19004.1"/>
    </source>
</evidence>